<feature type="domain" description="GDPGP1-like N-terminal" evidence="14">
    <location>
        <begin position="22"/>
        <end position="176"/>
    </location>
</feature>
<evidence type="ECO:0000259" key="13">
    <source>
        <dbReference type="Pfam" id="PF26216"/>
    </source>
</evidence>
<dbReference type="InterPro" id="IPR026506">
    <property type="entry name" value="GDPGP"/>
</dbReference>
<sequence>MFILSDFQCEVADKNKHQNMDFLSLFMSKWDEIHDKSDVFRYKIDKIREKVVSGYLLQLNPNRSSKRRIPEQIDDIRQPFDGEKFNFTKVSTQEIILKLRKDIHDTVHSIIVNVSPISRYHSLICPSVEKCLPQVVTKESLELTLQLMFLAKDRTFRIGFNSLCGFASVNHLHYHILIEKHKLPVEIAKCKHLQGPVYCLNEEYPVPAFCFEVCTEKSIANMSNEIYKLIDYLLKKSIAHNIFMTRGLSLKDSETEVIRVLIWPRKSTAGVKQMTAFNVALLELSGLFPIYDADDFESLQYTDLENELKKWRIDNFEDLCKEIKSLYQ</sequence>
<dbReference type="EC" id="2.7.7.78" evidence="5"/>
<keyword evidence="9" id="KW-0808">Transferase</keyword>
<evidence type="ECO:0000256" key="3">
    <source>
        <dbReference type="ARBA" id="ARBA00004496"/>
    </source>
</evidence>
<comment type="similarity">
    <text evidence="4">Belongs to the GDPGP1 family.</text>
</comment>
<dbReference type="InterPro" id="IPR036265">
    <property type="entry name" value="HIT-like_sf"/>
</dbReference>
<evidence type="ECO:0000256" key="8">
    <source>
        <dbReference type="ARBA" id="ARBA00022658"/>
    </source>
</evidence>
<dbReference type="GO" id="GO:0005085">
    <property type="term" value="F:guanyl-nucleotide exchange factor activity"/>
    <property type="evidence" value="ECO:0007669"/>
    <property type="project" value="UniProtKB-KW"/>
</dbReference>
<dbReference type="Pfam" id="PF26217">
    <property type="entry name" value="GDPGP1_N"/>
    <property type="match status" value="1"/>
</dbReference>
<dbReference type="GO" id="GO:0000166">
    <property type="term" value="F:nucleotide binding"/>
    <property type="evidence" value="ECO:0007669"/>
    <property type="project" value="UniProtKB-KW"/>
</dbReference>
<protein>
    <recommendedName>
        <fullName evidence="6">GDP-D-glucose phosphorylase 1</fullName>
        <ecNumber evidence="5">2.7.7.78</ecNumber>
    </recommendedName>
</protein>
<keyword evidence="12" id="KW-0378">Hydrolase</keyword>
<dbReference type="PANTHER" id="PTHR20884">
    <property type="entry name" value="GDP-D-GLUCOSE PHOSPHORYLASE 1"/>
    <property type="match status" value="1"/>
</dbReference>
<organism evidence="15 16">
    <name type="scientific">Loxostege sticticalis</name>
    <name type="common">Beet webworm moth</name>
    <dbReference type="NCBI Taxonomy" id="481309"/>
    <lineage>
        <taxon>Eukaryota</taxon>
        <taxon>Metazoa</taxon>
        <taxon>Ecdysozoa</taxon>
        <taxon>Arthropoda</taxon>
        <taxon>Hexapoda</taxon>
        <taxon>Insecta</taxon>
        <taxon>Pterygota</taxon>
        <taxon>Neoptera</taxon>
        <taxon>Endopterygota</taxon>
        <taxon>Lepidoptera</taxon>
        <taxon>Glossata</taxon>
        <taxon>Ditrysia</taxon>
        <taxon>Pyraloidea</taxon>
        <taxon>Crambidae</taxon>
        <taxon>Pyraustinae</taxon>
        <taxon>Loxostege</taxon>
    </lineage>
</organism>
<evidence type="ECO:0000256" key="1">
    <source>
        <dbReference type="ARBA" id="ARBA00000063"/>
    </source>
</evidence>
<keyword evidence="8" id="KW-0344">Guanine-nucleotide releasing factor</keyword>
<dbReference type="GO" id="GO:0016787">
    <property type="term" value="F:hydrolase activity"/>
    <property type="evidence" value="ECO:0007669"/>
    <property type="project" value="UniProtKB-KW"/>
</dbReference>
<evidence type="ECO:0000256" key="9">
    <source>
        <dbReference type="ARBA" id="ARBA00022679"/>
    </source>
</evidence>
<comment type="subcellular location">
    <subcellularLocation>
        <location evidence="3">Cytoplasm</location>
    </subcellularLocation>
</comment>
<name>A0ABD0SW73_LOXSC</name>
<dbReference type="GO" id="GO:0080048">
    <property type="term" value="F:GDP-D-glucose phosphorylase activity"/>
    <property type="evidence" value="ECO:0007669"/>
    <property type="project" value="UniProtKB-EC"/>
</dbReference>
<evidence type="ECO:0000256" key="6">
    <source>
        <dbReference type="ARBA" id="ARBA00018857"/>
    </source>
</evidence>
<comment type="catalytic activity">
    <reaction evidence="1">
        <text>GDP-alpha-D-glucose + phosphate = alpha-D-glucose 1-phosphate + GDP + H(+)</text>
        <dbReference type="Rhea" id="RHEA:30387"/>
        <dbReference type="ChEBI" id="CHEBI:15378"/>
        <dbReference type="ChEBI" id="CHEBI:43474"/>
        <dbReference type="ChEBI" id="CHEBI:58189"/>
        <dbReference type="ChEBI" id="CHEBI:58601"/>
        <dbReference type="ChEBI" id="CHEBI:62230"/>
        <dbReference type="EC" id="2.7.7.78"/>
    </reaction>
</comment>
<dbReference type="InterPro" id="IPR058865">
    <property type="entry name" value="GDPGP1_C"/>
</dbReference>
<comment type="function">
    <text evidence="2">Specific and highly efficient GDP-D-glucose phosphorylase regulating the levels of GDP-D-glucose in cells.</text>
</comment>
<keyword evidence="7" id="KW-0963">Cytoplasm</keyword>
<proteinExistence type="inferred from homology"/>
<evidence type="ECO:0000256" key="10">
    <source>
        <dbReference type="ARBA" id="ARBA00022695"/>
    </source>
</evidence>
<dbReference type="InterPro" id="IPR058866">
    <property type="entry name" value="GDPGP1_N"/>
</dbReference>
<keyword evidence="10" id="KW-0548">Nucleotidyltransferase</keyword>
<evidence type="ECO:0000256" key="12">
    <source>
        <dbReference type="ARBA" id="ARBA00022801"/>
    </source>
</evidence>
<accession>A0ABD0SW73</accession>
<evidence type="ECO:0000256" key="2">
    <source>
        <dbReference type="ARBA" id="ARBA00003049"/>
    </source>
</evidence>
<comment type="caution">
    <text evidence="15">The sequence shown here is derived from an EMBL/GenBank/DDBJ whole genome shotgun (WGS) entry which is preliminary data.</text>
</comment>
<dbReference type="GO" id="GO:0005737">
    <property type="term" value="C:cytoplasm"/>
    <property type="evidence" value="ECO:0007669"/>
    <property type="project" value="UniProtKB-SubCell"/>
</dbReference>
<dbReference type="PANTHER" id="PTHR20884:SF8">
    <property type="entry name" value="GDP-D-GLUCOSE PHOSPHORYLASE 1"/>
    <property type="match status" value="1"/>
</dbReference>
<reference evidence="15 16" key="1">
    <citation type="submission" date="2024-06" db="EMBL/GenBank/DDBJ databases">
        <title>A chromosome-level genome assembly of beet webworm, Loxostege sticticalis.</title>
        <authorList>
            <person name="Zhang Y."/>
        </authorList>
    </citation>
    <scope>NUCLEOTIDE SEQUENCE [LARGE SCALE GENOMIC DNA]</scope>
    <source>
        <strain evidence="15">AQ028</strain>
        <tissue evidence="15">Male pupae</tissue>
    </source>
</reference>
<dbReference type="Pfam" id="PF26216">
    <property type="entry name" value="GDPGP1_C"/>
    <property type="match status" value="1"/>
</dbReference>
<evidence type="ECO:0000313" key="16">
    <source>
        <dbReference type="Proteomes" id="UP001549921"/>
    </source>
</evidence>
<gene>
    <name evidence="15" type="ORF">ABMA28_003341</name>
</gene>
<evidence type="ECO:0000313" key="15">
    <source>
        <dbReference type="EMBL" id="KAL0829860.1"/>
    </source>
</evidence>
<evidence type="ECO:0000256" key="4">
    <source>
        <dbReference type="ARBA" id="ARBA00006451"/>
    </source>
</evidence>
<dbReference type="Proteomes" id="UP001549921">
    <property type="component" value="Unassembled WGS sequence"/>
</dbReference>
<dbReference type="EMBL" id="JBEDNZ010000014">
    <property type="protein sequence ID" value="KAL0829860.1"/>
    <property type="molecule type" value="Genomic_DNA"/>
</dbReference>
<evidence type="ECO:0000259" key="14">
    <source>
        <dbReference type="Pfam" id="PF26217"/>
    </source>
</evidence>
<evidence type="ECO:0000256" key="5">
    <source>
        <dbReference type="ARBA" id="ARBA00012507"/>
    </source>
</evidence>
<dbReference type="SUPFAM" id="SSF54197">
    <property type="entry name" value="HIT-like"/>
    <property type="match status" value="1"/>
</dbReference>
<dbReference type="AlphaFoldDB" id="A0ABD0SW73"/>
<feature type="domain" description="GDPGP1-like C-terminal" evidence="13">
    <location>
        <begin position="202"/>
        <end position="324"/>
    </location>
</feature>
<evidence type="ECO:0000256" key="11">
    <source>
        <dbReference type="ARBA" id="ARBA00022741"/>
    </source>
</evidence>
<evidence type="ECO:0000256" key="7">
    <source>
        <dbReference type="ARBA" id="ARBA00022490"/>
    </source>
</evidence>
<keyword evidence="11" id="KW-0547">Nucleotide-binding</keyword>